<dbReference type="FunFam" id="1.25.70.10:FF:000004">
    <property type="entry name" value="Transcription termination factor mterf4, chloroplastic"/>
    <property type="match status" value="1"/>
</dbReference>
<evidence type="ECO:0000256" key="18">
    <source>
        <dbReference type="SAM" id="MobiDB-lite"/>
    </source>
</evidence>
<evidence type="ECO:0000313" key="21">
    <source>
        <dbReference type="Proteomes" id="UP000324897"/>
    </source>
</evidence>
<reference evidence="20 21" key="1">
    <citation type="journal article" date="2019" name="Sci. Rep.">
        <title>A high-quality genome of Eragrostis curvula grass provides insights into Poaceae evolution and supports new strategies to enhance forage quality.</title>
        <authorList>
            <person name="Carballo J."/>
            <person name="Santos B.A.C.M."/>
            <person name="Zappacosta D."/>
            <person name="Garbus I."/>
            <person name="Selva J.P."/>
            <person name="Gallo C.A."/>
            <person name="Diaz A."/>
            <person name="Albertini E."/>
            <person name="Caccamo M."/>
            <person name="Echenique V."/>
        </authorList>
    </citation>
    <scope>NUCLEOTIDE SEQUENCE [LARGE SCALE GENOMIC DNA]</scope>
    <source>
        <strain evidence="21">cv. Victoria</strain>
        <tissue evidence="20">Leaf</tissue>
    </source>
</reference>
<evidence type="ECO:0000256" key="13">
    <source>
        <dbReference type="ARBA" id="ARBA00023163"/>
    </source>
</evidence>
<evidence type="ECO:0000259" key="19">
    <source>
        <dbReference type="PROSITE" id="PS51790"/>
    </source>
</evidence>
<evidence type="ECO:0000256" key="15">
    <source>
        <dbReference type="ARBA" id="ARBA00057977"/>
    </source>
</evidence>
<feature type="region of interest" description="Disordered" evidence="18">
    <location>
        <begin position="31"/>
        <end position="60"/>
    </location>
</feature>
<keyword evidence="11" id="KW-0560">Oxidoreductase</keyword>
<dbReference type="SMART" id="SM00733">
    <property type="entry name" value="Mterf"/>
    <property type="match status" value="9"/>
</dbReference>
<comment type="subcellular location">
    <subcellularLocation>
        <location evidence="2">Plastid</location>
        <location evidence="2">Chloroplast stroma</location>
    </subcellularLocation>
</comment>
<keyword evidence="9" id="KW-0862">Zinc</keyword>
<dbReference type="InterPro" id="IPR002579">
    <property type="entry name" value="Met_Sox_Rdtase_MsrB_dom"/>
</dbReference>
<dbReference type="InterPro" id="IPR038538">
    <property type="entry name" value="MTERF_sf"/>
</dbReference>
<comment type="similarity">
    <text evidence="3">Belongs to the MsrB Met sulfoxide reductase family.</text>
</comment>
<dbReference type="Gene3D" id="1.25.70.10">
    <property type="entry name" value="Transcription termination factor 3, mitochondrial"/>
    <property type="match status" value="2"/>
</dbReference>
<dbReference type="Gene3D" id="2.170.150.20">
    <property type="entry name" value="Peptide methionine sulfoxide reductase"/>
    <property type="match status" value="1"/>
</dbReference>
<evidence type="ECO:0000256" key="11">
    <source>
        <dbReference type="ARBA" id="ARBA00023002"/>
    </source>
</evidence>
<feature type="compositionally biased region" description="Low complexity" evidence="18">
    <location>
        <begin position="31"/>
        <end position="44"/>
    </location>
</feature>
<evidence type="ECO:0000256" key="17">
    <source>
        <dbReference type="ARBA" id="ARBA00077581"/>
    </source>
</evidence>
<dbReference type="EMBL" id="RWGY01000029">
    <property type="protein sequence ID" value="TVU19310.1"/>
    <property type="molecule type" value="Genomic_DNA"/>
</dbReference>
<dbReference type="Pfam" id="PF02536">
    <property type="entry name" value="mTERF"/>
    <property type="match status" value="1"/>
</dbReference>
<keyword evidence="10" id="KW-0809">Transit peptide</keyword>
<keyword evidence="7" id="KW-0934">Plastid</keyword>
<dbReference type="InterPro" id="IPR011057">
    <property type="entry name" value="Mss4-like_sf"/>
</dbReference>
<keyword evidence="13" id="KW-0804">Transcription</keyword>
<dbReference type="PANTHER" id="PTHR46081">
    <property type="entry name" value="PEPTIDE METHIONINE SULFOXIDE REDUCTASE 2"/>
    <property type="match status" value="1"/>
</dbReference>
<keyword evidence="14" id="KW-0676">Redox-active center</keyword>
<accession>A0A5J9U833</accession>
<proteinExistence type="inferred from homology"/>
<dbReference type="PROSITE" id="PS51790">
    <property type="entry name" value="MSRB"/>
    <property type="match status" value="1"/>
</dbReference>
<evidence type="ECO:0000256" key="14">
    <source>
        <dbReference type="ARBA" id="ARBA00023284"/>
    </source>
</evidence>
<keyword evidence="12" id="KW-0805">Transcription regulation</keyword>
<evidence type="ECO:0000256" key="3">
    <source>
        <dbReference type="ARBA" id="ARBA00007174"/>
    </source>
</evidence>
<keyword evidence="6" id="KW-0150">Chloroplast</keyword>
<feature type="non-terminal residue" evidence="20">
    <location>
        <position position="1"/>
    </location>
</feature>
<dbReference type="InterPro" id="IPR003690">
    <property type="entry name" value="MTERF"/>
</dbReference>
<dbReference type="PANTHER" id="PTHR46081:SF8">
    <property type="entry name" value="PEPTIDE METHIONINE SULFOXIDE REDUCTASE 2"/>
    <property type="match status" value="1"/>
</dbReference>
<dbReference type="GO" id="GO:0030091">
    <property type="term" value="P:protein repair"/>
    <property type="evidence" value="ECO:0007669"/>
    <property type="project" value="InterPro"/>
</dbReference>
<dbReference type="GO" id="GO:0046872">
    <property type="term" value="F:metal ion binding"/>
    <property type="evidence" value="ECO:0007669"/>
    <property type="project" value="UniProtKB-KW"/>
</dbReference>
<dbReference type="FunFam" id="1.25.70.10:FF:000005">
    <property type="entry name" value="Transcription termination factor MTERF4, chloroplastic"/>
    <property type="match status" value="1"/>
</dbReference>
<evidence type="ECO:0000256" key="10">
    <source>
        <dbReference type="ARBA" id="ARBA00022946"/>
    </source>
</evidence>
<evidence type="ECO:0000256" key="5">
    <source>
        <dbReference type="ARBA" id="ARBA00022472"/>
    </source>
</evidence>
<evidence type="ECO:0000256" key="8">
    <source>
        <dbReference type="ARBA" id="ARBA00022723"/>
    </source>
</evidence>
<protein>
    <recommendedName>
        <fullName evidence="16">Transcription termination factor MTERF4, chloroplastic</fullName>
    </recommendedName>
    <alternativeName>
        <fullName evidence="17">Mitochondrial transcription termination factor 4</fullName>
    </alternativeName>
</protein>
<evidence type="ECO:0000256" key="12">
    <source>
        <dbReference type="ARBA" id="ARBA00023015"/>
    </source>
</evidence>
<keyword evidence="21" id="KW-1185">Reference proteome</keyword>
<evidence type="ECO:0000256" key="4">
    <source>
        <dbReference type="ARBA" id="ARBA00007692"/>
    </source>
</evidence>
<organism evidence="20 21">
    <name type="scientific">Eragrostis curvula</name>
    <name type="common">weeping love grass</name>
    <dbReference type="NCBI Taxonomy" id="38414"/>
    <lineage>
        <taxon>Eukaryota</taxon>
        <taxon>Viridiplantae</taxon>
        <taxon>Streptophyta</taxon>
        <taxon>Embryophyta</taxon>
        <taxon>Tracheophyta</taxon>
        <taxon>Spermatophyta</taxon>
        <taxon>Magnoliopsida</taxon>
        <taxon>Liliopsida</taxon>
        <taxon>Poales</taxon>
        <taxon>Poaceae</taxon>
        <taxon>PACMAD clade</taxon>
        <taxon>Chloridoideae</taxon>
        <taxon>Eragrostideae</taxon>
        <taxon>Eragrostidinae</taxon>
        <taxon>Eragrostis</taxon>
    </lineage>
</organism>
<name>A0A5J9U833_9POAL</name>
<keyword evidence="5" id="KW-0806">Transcription termination</keyword>
<dbReference type="OrthoDB" id="637682at2759"/>
<dbReference type="GO" id="GO:0003676">
    <property type="term" value="F:nucleic acid binding"/>
    <property type="evidence" value="ECO:0007669"/>
    <property type="project" value="InterPro"/>
</dbReference>
<dbReference type="InterPro" id="IPR028427">
    <property type="entry name" value="Met_Sox_Rdtase_MsrB"/>
</dbReference>
<sequence>MKSLLFSVHPTPPLLPAPHLRKLLRLRASSPSSYASASTSSPPRSSRRPPRPPPSRRSSLYARPSLLDMERERAARRAEVDAFLSSLGIDPGELAGLELPATVDVMRERAEFLGSLGLTHEDLAAYPLALGCSVRKNMVPVLDYLGKLGVRRDALPDLLRRYPQVLHASVVVDLAPVVKYLQGMDVRPADVPRVLERYPELLGFKLEGTMSTSIAYLVGIGVARRQIGSVITRFPEVLGMRVGKIIKPFVEHLEGIGLQRIAVARIIEKKPYVLGFGLEEKVKANIEALMEFGVRKEALSSILMQYPDVLGIELRDKLVAQQSLFESSILVSRDDFGRVIERMPQAISLGRQAVQKHVNFLTACGFMLSQVSKMVVACPQLLALNMDIMRMNFEYFKNEMERDLEELVEFPAFFTYGLESTVRPRHEMVVRKGFTCSLAWLFNCSDAKFDERMKYDTIGVEEMEIDDPSDMDSFVEDVDSEEEDEYSDYEDSDDEFFLDEIEACYDSVHEQFKRDLDMSSDANRALIRFFSKEPKILSPPGNEVDTSPLRRALPRDMGVQRLLKLRMASPSCSRPAAAPSARPLSSFLFAPTPAAAARPRPVLLSCAARPCRGQAAPEPARPRVAQGRRFPGVVAMSSSTPPGPVQKSEEEWEAILTPEQFRILRLKGTEFCELSNPEKLVVKGGGGGSSPLHSGKRADRWGLPELRSLGPLTLLPSSVYPGTGEYDKLFAEGIYKCAGCGTPLYKSSTKFNSGCGWPAFYEGFPGAIRRTPDPDGSRTEITCAACGGHLGHVFKGEGFNTPTDERHCVNSISLKFIPASGEA</sequence>
<dbReference type="AlphaFoldDB" id="A0A5J9U833"/>
<evidence type="ECO:0000256" key="7">
    <source>
        <dbReference type="ARBA" id="ARBA00022640"/>
    </source>
</evidence>
<keyword evidence="8" id="KW-0479">Metal-binding</keyword>
<evidence type="ECO:0000313" key="20">
    <source>
        <dbReference type="EMBL" id="TVU19310.1"/>
    </source>
</evidence>
<gene>
    <name evidence="20" type="ORF">EJB05_35453</name>
</gene>
<evidence type="ECO:0000256" key="9">
    <source>
        <dbReference type="ARBA" id="ARBA00022833"/>
    </source>
</evidence>
<evidence type="ECO:0000256" key="16">
    <source>
        <dbReference type="ARBA" id="ARBA00071985"/>
    </source>
</evidence>
<evidence type="ECO:0000256" key="1">
    <source>
        <dbReference type="ARBA" id="ARBA00001947"/>
    </source>
</evidence>
<dbReference type="Pfam" id="PF01641">
    <property type="entry name" value="SelR"/>
    <property type="match status" value="1"/>
</dbReference>
<dbReference type="GO" id="GO:0033743">
    <property type="term" value="F:peptide-methionine (R)-S-oxide reductase activity"/>
    <property type="evidence" value="ECO:0007669"/>
    <property type="project" value="InterPro"/>
</dbReference>
<comment type="caution">
    <text evidence="20">The sequence shown here is derived from an EMBL/GenBank/DDBJ whole genome shotgun (WGS) entry which is preliminary data.</text>
</comment>
<dbReference type="SUPFAM" id="SSF51316">
    <property type="entry name" value="Mss4-like"/>
    <property type="match status" value="1"/>
</dbReference>
<evidence type="ECO:0000256" key="6">
    <source>
        <dbReference type="ARBA" id="ARBA00022528"/>
    </source>
</evidence>
<comment type="cofactor">
    <cofactor evidence="1">
        <name>Zn(2+)</name>
        <dbReference type="ChEBI" id="CHEBI:29105"/>
    </cofactor>
</comment>
<comment type="function">
    <text evidence="15">Transcription termination factor required for processing and steady-state levels of plastid transcripts. Required for splicing of the chloroplastic group II intron. Required for the accumulation of 16S and 23S ribosomes.</text>
</comment>
<dbReference type="GO" id="GO:0009570">
    <property type="term" value="C:chloroplast stroma"/>
    <property type="evidence" value="ECO:0007669"/>
    <property type="project" value="UniProtKB-SubCell"/>
</dbReference>
<feature type="domain" description="MsrB" evidence="19">
    <location>
        <begin position="649"/>
        <end position="819"/>
    </location>
</feature>
<dbReference type="GO" id="GO:0006353">
    <property type="term" value="P:DNA-templated transcription termination"/>
    <property type="evidence" value="ECO:0007669"/>
    <property type="project" value="UniProtKB-KW"/>
</dbReference>
<comment type="similarity">
    <text evidence="4">Belongs to the mTERF family.</text>
</comment>
<dbReference type="Proteomes" id="UP000324897">
    <property type="component" value="Chromosome 7"/>
</dbReference>
<dbReference type="Gramene" id="TVU19310">
    <property type="protein sequence ID" value="TVU19310"/>
    <property type="gene ID" value="EJB05_35453"/>
</dbReference>
<dbReference type="GO" id="GO:0008380">
    <property type="term" value="P:RNA splicing"/>
    <property type="evidence" value="ECO:0007669"/>
    <property type="project" value="UniProtKB-ARBA"/>
</dbReference>
<evidence type="ECO:0000256" key="2">
    <source>
        <dbReference type="ARBA" id="ARBA00004470"/>
    </source>
</evidence>
<dbReference type="GO" id="GO:0006979">
    <property type="term" value="P:response to oxidative stress"/>
    <property type="evidence" value="ECO:0007669"/>
    <property type="project" value="InterPro"/>
</dbReference>